<dbReference type="InterPro" id="IPR059026">
    <property type="entry name" value="LpqB_N"/>
</dbReference>
<proteinExistence type="predicted"/>
<evidence type="ECO:0000313" key="2">
    <source>
        <dbReference type="EMBL" id="EWS80802.1"/>
    </source>
</evidence>
<dbReference type="InterPro" id="IPR018910">
    <property type="entry name" value="LpqB_C"/>
</dbReference>
<dbReference type="STRING" id="396014.BF93_01605"/>
<name>Z9JSR0_9MICO</name>
<evidence type="ECO:0000313" key="3">
    <source>
        <dbReference type="Proteomes" id="UP000023067"/>
    </source>
</evidence>
<protein>
    <recommendedName>
        <fullName evidence="1">GerMN domain-containing protein</fullName>
    </recommendedName>
</protein>
<dbReference type="PROSITE" id="PS51257">
    <property type="entry name" value="PROKAR_LIPOPROTEIN"/>
    <property type="match status" value="1"/>
</dbReference>
<dbReference type="PATRIC" id="fig|396014.3.peg.2361"/>
<accession>Z9JSR0</accession>
<dbReference type="PROSITE" id="PS51318">
    <property type="entry name" value="TAT"/>
    <property type="match status" value="1"/>
</dbReference>
<dbReference type="SMART" id="SM00909">
    <property type="entry name" value="Germane"/>
    <property type="match status" value="1"/>
</dbReference>
<comment type="caution">
    <text evidence="2">The sequence shown here is derived from an EMBL/GenBank/DDBJ whole genome shotgun (WGS) entry which is preliminary data.</text>
</comment>
<keyword evidence="3" id="KW-1185">Reference proteome</keyword>
<dbReference type="InterPro" id="IPR019606">
    <property type="entry name" value="GerMN"/>
</dbReference>
<evidence type="ECO:0000259" key="1">
    <source>
        <dbReference type="SMART" id="SM00909"/>
    </source>
</evidence>
<gene>
    <name evidence="2" type="ORF">BF93_01605</name>
</gene>
<dbReference type="HOGENOM" id="CLU_032207_0_0_11"/>
<dbReference type="AlphaFoldDB" id="Z9JSR0"/>
<dbReference type="Pfam" id="PF10646">
    <property type="entry name" value="Germane"/>
    <property type="match status" value="1"/>
</dbReference>
<dbReference type="eggNOG" id="COG5401">
    <property type="taxonomic scope" value="Bacteria"/>
</dbReference>
<dbReference type="Proteomes" id="UP000023067">
    <property type="component" value="Unassembled WGS sequence"/>
</dbReference>
<dbReference type="OrthoDB" id="3226781at2"/>
<dbReference type="InterPro" id="IPR006311">
    <property type="entry name" value="TAT_signal"/>
</dbReference>
<dbReference type="Pfam" id="PF10647">
    <property type="entry name" value="Gmad1"/>
    <property type="match status" value="1"/>
</dbReference>
<dbReference type="Pfam" id="PF25976">
    <property type="entry name" value="LpqB_N"/>
    <property type="match status" value="1"/>
</dbReference>
<sequence length="577" mass="60094">MTIRRPDRPDRPGHPRRSVLRAGAVTGLGLLAAACARIPTSSPVQQQQVGSGVVQDAPYVQPRLPVQGAAPEEIVLGFVQAGVGPEDDYGVARQYLAPSARSSWDPTAGVTIYPAGMELEVVRTSDVSARLTVQALAQVDARGIRTVLGAPSSREIDMRLEKVDGQWRISSPPDGIFLSQAAFENLFTTARLYFLDPRAAHLVPDHRWFPVQQSAQKLLVQLGAGPSEVLAPAVRSAVPQLTELAEVTLAPGDDNTTQVELPRAIDDLPQSQRDRALAQIQTSLRTLRGLSSVRVSIGGVVVDLSAGDLSRPLPGHRPIGAGTTGIISLADITAGAGAAQLVPALADDVVSSPAIAQSGPLAAALAADGGTLVLASTNGSIPRRDAALGGALVAPRVDDAGYVWTSPVTSAGALLALSGSGSAADARVDAPWLAGRELRALDLSADATRLIVLSADESISRIDLCAVIRDAAGVPTELTSPITLHTELGDVTQVSWYDEIEVLVLGTAAQSGEQQVLVLNLLEGSEMMPAPRPGTLRVAGTAVSEVIWATTEGGALLRTNGTGWSSVDLPARDPSYY</sequence>
<feature type="domain" description="GerMN" evidence="1">
    <location>
        <begin position="215"/>
        <end position="306"/>
    </location>
</feature>
<dbReference type="EMBL" id="JDYK01000012">
    <property type="protein sequence ID" value="EWS80802.1"/>
    <property type="molecule type" value="Genomic_DNA"/>
</dbReference>
<dbReference type="RefSeq" id="WP_038372880.1">
    <property type="nucleotide sequence ID" value="NZ_KK069996.1"/>
</dbReference>
<organism evidence="2 3">
    <name type="scientific">Brachybacterium phenoliresistens</name>
    <dbReference type="NCBI Taxonomy" id="396014"/>
    <lineage>
        <taxon>Bacteria</taxon>
        <taxon>Bacillati</taxon>
        <taxon>Actinomycetota</taxon>
        <taxon>Actinomycetes</taxon>
        <taxon>Micrococcales</taxon>
        <taxon>Dermabacteraceae</taxon>
        <taxon>Brachybacterium</taxon>
    </lineage>
</organism>
<reference evidence="2 3" key="1">
    <citation type="submission" date="2014-02" db="EMBL/GenBank/DDBJ databases">
        <title>Genome sequence of Brachybacterium phenoliresistens strain W13A50.</title>
        <authorList>
            <person name="Wang X."/>
        </authorList>
    </citation>
    <scope>NUCLEOTIDE SEQUENCE [LARGE SCALE GENOMIC DNA]</scope>
    <source>
        <strain evidence="2 3">W13A50</strain>
    </source>
</reference>